<evidence type="ECO:0000256" key="1">
    <source>
        <dbReference type="SAM" id="MobiDB-lite"/>
    </source>
</evidence>
<sequence length="153" mass="16990">MMKRRRYDDEFRASAVLMLEAAGYPGREGALSRVGGHLDVPLSTLRGWFTGAHNPPPAEVRKEKRIDLREAIRAELAGIFPAMAERRQEATYRELATAAGILIDKDQLLSGQPTERQEVNVTDHRERILANIARKSGGHVAEPADAVRQRPVG</sequence>
<dbReference type="Proteomes" id="UP000215027">
    <property type="component" value="Chromosome I"/>
</dbReference>
<evidence type="ECO:0000313" key="2">
    <source>
        <dbReference type="EMBL" id="CUS05418.2"/>
    </source>
</evidence>
<dbReference type="Gene3D" id="1.10.10.10">
    <property type="entry name" value="Winged helix-like DNA-binding domain superfamily/Winged helix DNA-binding domain"/>
    <property type="match status" value="1"/>
</dbReference>
<dbReference type="AlphaFoldDB" id="A0A160T7S9"/>
<feature type="region of interest" description="Disordered" evidence="1">
    <location>
        <begin position="134"/>
        <end position="153"/>
    </location>
</feature>
<reference evidence="2" key="1">
    <citation type="submission" date="2016-01" db="EMBL/GenBank/DDBJ databases">
        <authorList>
            <person name="Mcilroy J.S."/>
            <person name="Karst M S."/>
            <person name="Albertsen M."/>
        </authorList>
    </citation>
    <scope>NUCLEOTIDE SEQUENCE</scope>
    <source>
        <strain evidence="2">Cfx-K</strain>
    </source>
</reference>
<evidence type="ECO:0000313" key="3">
    <source>
        <dbReference type="Proteomes" id="UP000215027"/>
    </source>
</evidence>
<gene>
    <name evidence="2" type="ORF">CFX0092_A3540</name>
</gene>
<dbReference type="RefSeq" id="WP_095044633.1">
    <property type="nucleotide sequence ID" value="NZ_LN890655.1"/>
</dbReference>
<accession>A0A160T7S9</accession>
<name>A0A160T7S9_9CHLR</name>
<dbReference type="KEGG" id="pbf:CFX0092_A3540"/>
<proteinExistence type="predicted"/>
<dbReference type="InterPro" id="IPR036388">
    <property type="entry name" value="WH-like_DNA-bd_sf"/>
</dbReference>
<organism evidence="2 3">
    <name type="scientific">Candidatus Promineifilum breve</name>
    <dbReference type="NCBI Taxonomy" id="1806508"/>
    <lineage>
        <taxon>Bacteria</taxon>
        <taxon>Bacillati</taxon>
        <taxon>Chloroflexota</taxon>
        <taxon>Ardenticatenia</taxon>
        <taxon>Candidatus Promineifilales</taxon>
        <taxon>Candidatus Promineifilaceae</taxon>
        <taxon>Candidatus Promineifilum</taxon>
    </lineage>
</organism>
<dbReference type="OrthoDB" id="9810995at2"/>
<evidence type="ECO:0008006" key="4">
    <source>
        <dbReference type="Google" id="ProtNLM"/>
    </source>
</evidence>
<keyword evidence="3" id="KW-1185">Reference proteome</keyword>
<protein>
    <recommendedName>
        <fullName evidence="4">Transposase</fullName>
    </recommendedName>
</protein>
<dbReference type="EMBL" id="LN890655">
    <property type="protein sequence ID" value="CUS05418.2"/>
    <property type="molecule type" value="Genomic_DNA"/>
</dbReference>